<evidence type="ECO:0008006" key="4">
    <source>
        <dbReference type="Google" id="ProtNLM"/>
    </source>
</evidence>
<organism evidence="2 3">
    <name type="scientific">Schizophyllum amplum</name>
    <dbReference type="NCBI Taxonomy" id="97359"/>
    <lineage>
        <taxon>Eukaryota</taxon>
        <taxon>Fungi</taxon>
        <taxon>Dikarya</taxon>
        <taxon>Basidiomycota</taxon>
        <taxon>Agaricomycotina</taxon>
        <taxon>Agaricomycetes</taxon>
        <taxon>Agaricomycetidae</taxon>
        <taxon>Agaricales</taxon>
        <taxon>Schizophyllaceae</taxon>
        <taxon>Schizophyllum</taxon>
    </lineage>
</organism>
<evidence type="ECO:0000313" key="3">
    <source>
        <dbReference type="Proteomes" id="UP000320762"/>
    </source>
</evidence>
<dbReference type="Gene3D" id="3.60.130.30">
    <property type="match status" value="1"/>
</dbReference>
<gene>
    <name evidence="2" type="ORF">BD626DRAFT_361389</name>
    <name evidence="1" type="ORF">BD626DRAFT_362856</name>
</gene>
<reference evidence="2 3" key="1">
    <citation type="journal article" date="2019" name="New Phytol.">
        <title>Comparative genomics reveals unique wood-decay strategies and fruiting body development in the Schizophyllaceae.</title>
        <authorList>
            <person name="Almasi E."/>
            <person name="Sahu N."/>
            <person name="Krizsan K."/>
            <person name="Balint B."/>
            <person name="Kovacs G.M."/>
            <person name="Kiss B."/>
            <person name="Cseklye J."/>
            <person name="Drula E."/>
            <person name="Henrissat B."/>
            <person name="Nagy I."/>
            <person name="Chovatia M."/>
            <person name="Adam C."/>
            <person name="LaButti K."/>
            <person name="Lipzen A."/>
            <person name="Riley R."/>
            <person name="Grigoriev I.V."/>
            <person name="Nagy L.G."/>
        </authorList>
    </citation>
    <scope>NUCLEOTIDE SEQUENCE [LARGE SCALE GENOMIC DNA]</scope>
    <source>
        <strain evidence="2 3">NL-1724</strain>
    </source>
</reference>
<proteinExistence type="predicted"/>
<dbReference type="Proteomes" id="UP000320762">
    <property type="component" value="Unassembled WGS sequence"/>
</dbReference>
<evidence type="ECO:0000313" key="1">
    <source>
        <dbReference type="EMBL" id="TRM55357.1"/>
    </source>
</evidence>
<dbReference type="STRING" id="97359.A0A550BV40"/>
<reference evidence="2" key="2">
    <citation type="submission" date="2019-06" db="EMBL/GenBank/DDBJ databases">
        <authorList>
            <consortium name="DOE Joint Genome Institute"/>
            <person name="Ahrendt S.R."/>
            <person name="Cantor M.N."/>
            <person name="Hua S.X."/>
        </authorList>
    </citation>
    <scope>NUCLEOTIDE SEQUENCE</scope>
    <source>
        <strain evidence="2">NL-1724</strain>
    </source>
</reference>
<dbReference type="EMBL" id="VDMD01000168">
    <property type="protein sequence ID" value="TRM55357.1"/>
    <property type="molecule type" value="Genomic_DNA"/>
</dbReference>
<name>A0A550BV40_9AGAR</name>
<keyword evidence="3" id="KW-1185">Reference proteome</keyword>
<accession>A0A550BV40</accession>
<sequence length="195" mass="21789">LLQLLLTHIAFIRLAGFATGVLANWAPALFAYYAKYCEALAGHLNDISFNFATTVWAAVTINFGPRTISLRHRDYANLAWGWCPITALGKFNPDDGGHLVLWDLGLVVRFPPGSTIAIPSGMLTHSNTTIGARETRFSVTQYTAGAIFRWVDQGYQTKDDFVKKMTTVEYKAFLATEERRFKEGLAMFSTLDDLR</sequence>
<feature type="non-terminal residue" evidence="2">
    <location>
        <position position="1"/>
    </location>
</feature>
<dbReference type="OrthoDB" id="3025143at2759"/>
<protein>
    <recommendedName>
        <fullName evidence="4">2OGFeDO JBP1/TET oxygenase domain-containing protein</fullName>
    </recommendedName>
</protein>
<dbReference type="AlphaFoldDB" id="A0A550BV40"/>
<feature type="non-terminal residue" evidence="2">
    <location>
        <position position="195"/>
    </location>
</feature>
<evidence type="ECO:0000313" key="2">
    <source>
        <dbReference type="EMBL" id="TRM56401.1"/>
    </source>
</evidence>
<comment type="caution">
    <text evidence="2">The sequence shown here is derived from an EMBL/GenBank/DDBJ whole genome shotgun (WGS) entry which is preliminary data.</text>
</comment>
<dbReference type="EMBL" id="VDMD01000070">
    <property type="protein sequence ID" value="TRM56401.1"/>
    <property type="molecule type" value="Genomic_DNA"/>
</dbReference>